<evidence type="ECO:0008006" key="4">
    <source>
        <dbReference type="Google" id="ProtNLM"/>
    </source>
</evidence>
<feature type="signal peptide" evidence="1">
    <location>
        <begin position="1"/>
        <end position="18"/>
    </location>
</feature>
<evidence type="ECO:0000313" key="3">
    <source>
        <dbReference type="Proteomes" id="UP000798602"/>
    </source>
</evidence>
<feature type="chain" id="PRO_5046363912" description="DUF5723 domain-containing protein" evidence="1">
    <location>
        <begin position="19"/>
        <end position="444"/>
    </location>
</feature>
<accession>A0ABW9Z5T1</accession>
<proteinExistence type="predicted"/>
<evidence type="ECO:0000313" key="2">
    <source>
        <dbReference type="EMBL" id="NBL63922.1"/>
    </source>
</evidence>
<dbReference type="EMBL" id="JAABLM010000002">
    <property type="protein sequence ID" value="NBL63922.1"/>
    <property type="molecule type" value="Genomic_DNA"/>
</dbReference>
<comment type="caution">
    <text evidence="2">The sequence shown here is derived from an EMBL/GenBank/DDBJ whole genome shotgun (WGS) entry which is preliminary data.</text>
</comment>
<keyword evidence="1" id="KW-0732">Signal</keyword>
<name>A0ABW9Z5T1_9FLAO</name>
<organism evidence="2 3">
    <name type="scientific">Flavobacterium ichthyis</name>
    <dbReference type="NCBI Taxonomy" id="2698827"/>
    <lineage>
        <taxon>Bacteria</taxon>
        <taxon>Pseudomonadati</taxon>
        <taxon>Bacteroidota</taxon>
        <taxon>Flavobacteriia</taxon>
        <taxon>Flavobacteriales</taxon>
        <taxon>Flavobacteriaceae</taxon>
        <taxon>Flavobacterium</taxon>
    </lineage>
</organism>
<gene>
    <name evidence="2" type="ORF">GV828_01770</name>
</gene>
<dbReference type="RefSeq" id="WP_166535750.1">
    <property type="nucleotide sequence ID" value="NZ_JAABLM010000002.1"/>
</dbReference>
<evidence type="ECO:0000256" key="1">
    <source>
        <dbReference type="SAM" id="SignalP"/>
    </source>
</evidence>
<keyword evidence="3" id="KW-1185">Reference proteome</keyword>
<dbReference type="Proteomes" id="UP000798602">
    <property type="component" value="Unassembled WGS sequence"/>
</dbReference>
<reference evidence="3" key="1">
    <citation type="submission" date="2020-01" db="EMBL/GenBank/DDBJ databases">
        <title>Sphingomonas sp. strain CSW-10.</title>
        <authorList>
            <person name="Chen W.-M."/>
        </authorList>
    </citation>
    <scope>NUCLEOTIDE SEQUENCE [LARGE SCALE GENOMIC DNA]</scope>
    <source>
        <strain evidence="3">NST-5</strain>
    </source>
</reference>
<sequence length="444" mass="48512">MKTIISIAIFCVTTGVLAQDHFSGIATSRRGGLLNASYNPAELANLQTDYEVAIIATSVNFSNNRLGYSDLLSDNFEDKIFATDKKVNLLLDTELMGPGFAIKIQDWAFSFQSKAYAKINFSEVNPYLGDALTNENYLSLLNSVVISDGDNQRANGTVWGELAFGISKIIFEDDTHKFNAGVSMKLLFPGSYANFGARNFNGTIDIVAGNPELTNATANLNIAYSGGLAEDFTEFNNYSSALFGNLNGFAADFGLNYQLKDDQQYKLNAGVSLRNIGKMSFKDSNNHATNYTLNIPSGESLNLNQFQNVSNFEDVEEILLQSGYLTETPLSRDFRVNLPSLFSAYADLKIVSDFYVTVFGQQKLNEDDGNDQITTQNVLSITPRYATEKFEVFAPIASNEISGFTAGLGMHVGGFFVGSGSVLTALLADGQQADFYIGFRLGFN</sequence>
<protein>
    <recommendedName>
        <fullName evidence="4">DUF5723 domain-containing protein</fullName>
    </recommendedName>
</protein>